<keyword evidence="2" id="KW-1185">Reference proteome</keyword>
<comment type="caution">
    <text evidence="1">The sequence shown here is derived from an EMBL/GenBank/DDBJ whole genome shotgun (WGS) entry which is preliminary data.</text>
</comment>
<dbReference type="AlphaFoldDB" id="A0A7W2M3S0"/>
<organism evidence="1 2">
    <name type="scientific">Gelidibacter maritimus</name>
    <dbReference type="NCBI Taxonomy" id="2761487"/>
    <lineage>
        <taxon>Bacteria</taxon>
        <taxon>Pseudomonadati</taxon>
        <taxon>Bacteroidota</taxon>
        <taxon>Flavobacteriia</taxon>
        <taxon>Flavobacteriales</taxon>
        <taxon>Flavobacteriaceae</taxon>
        <taxon>Gelidibacter</taxon>
    </lineage>
</organism>
<gene>
    <name evidence="1" type="ORF">H3Z82_05345</name>
</gene>
<sequence length="67" mass="7580">MKVKILFLTAGFSSYAQQIKVSGKVTDTLQNPLAYANILAIPEDDSQDVRFVIIEIIVFNQFYKLVI</sequence>
<name>A0A7W2M3S0_9FLAO</name>
<accession>A0A7W2M3S0</accession>
<protein>
    <submittedName>
        <fullName evidence="1">Uncharacterized protein</fullName>
    </submittedName>
</protein>
<proteinExistence type="predicted"/>
<reference evidence="1 2" key="1">
    <citation type="submission" date="2020-07" db="EMBL/GenBank/DDBJ databases">
        <title>Bacterium isolated from marine sediment.</title>
        <authorList>
            <person name="Shang D."/>
        </authorList>
    </citation>
    <scope>NUCLEOTIDE SEQUENCE [LARGE SCALE GENOMIC DNA]</scope>
    <source>
        <strain evidence="1 2">F6074</strain>
    </source>
</reference>
<dbReference type="RefSeq" id="WP_182203342.1">
    <property type="nucleotide sequence ID" value="NZ_JACGLT010000003.1"/>
</dbReference>
<evidence type="ECO:0000313" key="1">
    <source>
        <dbReference type="EMBL" id="MBA6152148.1"/>
    </source>
</evidence>
<dbReference type="Proteomes" id="UP000541857">
    <property type="component" value="Unassembled WGS sequence"/>
</dbReference>
<dbReference type="EMBL" id="JACGLT010000003">
    <property type="protein sequence ID" value="MBA6152148.1"/>
    <property type="molecule type" value="Genomic_DNA"/>
</dbReference>
<evidence type="ECO:0000313" key="2">
    <source>
        <dbReference type="Proteomes" id="UP000541857"/>
    </source>
</evidence>